<evidence type="ECO:0000256" key="1">
    <source>
        <dbReference type="SAM" id="Coils"/>
    </source>
</evidence>
<proteinExistence type="predicted"/>
<keyword evidence="4" id="KW-1185">Reference proteome</keyword>
<dbReference type="Proteomes" id="UP001438707">
    <property type="component" value="Unassembled WGS sequence"/>
</dbReference>
<name>A0AAW1S925_9CHLO</name>
<protein>
    <submittedName>
        <fullName evidence="3">Uncharacterized protein</fullName>
    </submittedName>
</protein>
<evidence type="ECO:0000313" key="3">
    <source>
        <dbReference type="EMBL" id="KAK9842759.1"/>
    </source>
</evidence>
<reference evidence="3 4" key="1">
    <citation type="journal article" date="2024" name="Nat. Commun.">
        <title>Phylogenomics reveals the evolutionary origins of lichenization in chlorophyte algae.</title>
        <authorList>
            <person name="Puginier C."/>
            <person name="Libourel C."/>
            <person name="Otte J."/>
            <person name="Skaloud P."/>
            <person name="Haon M."/>
            <person name="Grisel S."/>
            <person name="Petersen M."/>
            <person name="Berrin J.G."/>
            <person name="Delaux P.M."/>
            <person name="Dal Grande F."/>
            <person name="Keller J."/>
        </authorList>
    </citation>
    <scope>NUCLEOTIDE SEQUENCE [LARGE SCALE GENOMIC DNA]</scope>
    <source>
        <strain evidence="3 4">SAG 2145</strain>
    </source>
</reference>
<gene>
    <name evidence="3" type="ORF">WJX74_001903</name>
</gene>
<keyword evidence="1" id="KW-0175">Coiled coil</keyword>
<sequence length="123" mass="13892">MLKARHEPETEGVMPRRSSPQALTRSSSDDTLSDIFSTLSLESHKNSRLEKLEDQLSALKLQKDLSNAKFKAFVKSQHICLGNCKSYHSHADLLRALSKPENRVNRNDAKKFPAVKQCLVKLC</sequence>
<organism evidence="3 4">
    <name type="scientific">Apatococcus lobatus</name>
    <dbReference type="NCBI Taxonomy" id="904363"/>
    <lineage>
        <taxon>Eukaryota</taxon>
        <taxon>Viridiplantae</taxon>
        <taxon>Chlorophyta</taxon>
        <taxon>core chlorophytes</taxon>
        <taxon>Trebouxiophyceae</taxon>
        <taxon>Chlorellales</taxon>
        <taxon>Chlorellaceae</taxon>
        <taxon>Apatococcus</taxon>
    </lineage>
</organism>
<feature type="coiled-coil region" evidence="1">
    <location>
        <begin position="42"/>
        <end position="69"/>
    </location>
</feature>
<accession>A0AAW1S925</accession>
<evidence type="ECO:0000256" key="2">
    <source>
        <dbReference type="SAM" id="MobiDB-lite"/>
    </source>
</evidence>
<feature type="region of interest" description="Disordered" evidence="2">
    <location>
        <begin position="1"/>
        <end position="29"/>
    </location>
</feature>
<dbReference type="AlphaFoldDB" id="A0AAW1S925"/>
<dbReference type="EMBL" id="JALJOS010000002">
    <property type="protein sequence ID" value="KAK9842759.1"/>
    <property type="molecule type" value="Genomic_DNA"/>
</dbReference>
<evidence type="ECO:0000313" key="4">
    <source>
        <dbReference type="Proteomes" id="UP001438707"/>
    </source>
</evidence>
<comment type="caution">
    <text evidence="3">The sequence shown here is derived from an EMBL/GenBank/DDBJ whole genome shotgun (WGS) entry which is preliminary data.</text>
</comment>